<dbReference type="InterPro" id="IPR011033">
    <property type="entry name" value="PRC_barrel-like_sf"/>
</dbReference>
<organism evidence="2 3">
    <name type="scientific">Blautia luti DSM 14534 = JCM 17040</name>
    <dbReference type="NCBI Taxonomy" id="649762"/>
    <lineage>
        <taxon>Bacteria</taxon>
        <taxon>Bacillati</taxon>
        <taxon>Bacillota</taxon>
        <taxon>Clostridia</taxon>
        <taxon>Lachnospirales</taxon>
        <taxon>Lachnospiraceae</taxon>
        <taxon>Blautia</taxon>
    </lineage>
</organism>
<name>A0A844GLT2_9FIRM</name>
<feature type="domain" description="PRC-barrel" evidence="1">
    <location>
        <begin position="2"/>
        <end position="78"/>
    </location>
</feature>
<dbReference type="NCBIfam" id="TIGR02888">
    <property type="entry name" value="spore_YlmC_YmxH"/>
    <property type="match status" value="1"/>
</dbReference>
<evidence type="ECO:0000313" key="3">
    <source>
        <dbReference type="Proteomes" id="UP000437824"/>
    </source>
</evidence>
<dbReference type="InterPro" id="IPR027275">
    <property type="entry name" value="PRC-brl_dom"/>
</dbReference>
<dbReference type="PANTHER" id="PTHR40061:SF1">
    <property type="entry name" value="SPORULATION PROTEIN YLMC-RELATED"/>
    <property type="match status" value="1"/>
</dbReference>
<comment type="caution">
    <text evidence="2">The sequence shown here is derived from an EMBL/GenBank/DDBJ whole genome shotgun (WGS) entry which is preliminary data.</text>
</comment>
<dbReference type="SUPFAM" id="SSF50346">
    <property type="entry name" value="PRC-barrel domain"/>
    <property type="match status" value="1"/>
</dbReference>
<dbReference type="PANTHER" id="PTHR40061">
    <property type="entry name" value="SPORULATION PROTEIN YLMC-RELATED"/>
    <property type="match status" value="1"/>
</dbReference>
<dbReference type="Proteomes" id="UP000437824">
    <property type="component" value="Unassembled WGS sequence"/>
</dbReference>
<reference evidence="2 3" key="1">
    <citation type="submission" date="2019-11" db="EMBL/GenBank/DDBJ databases">
        <title>Draft genome sequence of Blautia luti DSM 14534T, isolated from human stool.</title>
        <authorList>
            <person name="Ortiz R."/>
            <person name="Melis-Arcos F."/>
            <person name="Covarrubias P."/>
            <person name="Cardenas J.P."/>
            <person name="Perez-Donoso J."/>
            <person name="Almonacid D."/>
        </authorList>
    </citation>
    <scope>NUCLEOTIDE SEQUENCE [LARGE SCALE GENOMIC DNA]</scope>
    <source>
        <strain evidence="2 3">DSM 14534</strain>
    </source>
</reference>
<sequence length="84" mass="9495">MRICELRQKEVINTCTCRSLGCPIDIEFNCKTSCLTALILPGPGRFCCLFGRESEYVIPWDCICQIGDDIILVEIDEDKCFVKG</sequence>
<proteinExistence type="predicted"/>
<dbReference type="Gene3D" id="2.30.30.240">
    <property type="entry name" value="PRC-barrel domain"/>
    <property type="match status" value="1"/>
</dbReference>
<evidence type="ECO:0000259" key="1">
    <source>
        <dbReference type="Pfam" id="PF05239"/>
    </source>
</evidence>
<evidence type="ECO:0000313" key="2">
    <source>
        <dbReference type="EMBL" id="MTD61641.1"/>
    </source>
</evidence>
<dbReference type="Pfam" id="PF05239">
    <property type="entry name" value="PRC"/>
    <property type="match status" value="1"/>
</dbReference>
<dbReference type="EMBL" id="WMBC01000008">
    <property type="protein sequence ID" value="MTD61641.1"/>
    <property type="molecule type" value="Genomic_DNA"/>
</dbReference>
<dbReference type="RefSeq" id="WP_118508739.1">
    <property type="nucleotide sequence ID" value="NZ_WMBC01000008.1"/>
</dbReference>
<gene>
    <name evidence="2" type="ORF">GKZ57_10335</name>
</gene>
<protein>
    <submittedName>
        <fullName evidence="2">YlmC/YmxH family sporulation protein</fullName>
    </submittedName>
</protein>
<dbReference type="InterPro" id="IPR014238">
    <property type="entry name" value="Spore_YlmC/YmxH"/>
</dbReference>
<dbReference type="AlphaFoldDB" id="A0A844GLT2"/>
<accession>A0A844GLT2</accession>